<dbReference type="EMBL" id="CP042326">
    <property type="protein sequence ID" value="QDZ39573.1"/>
    <property type="molecule type" value="Genomic_DNA"/>
</dbReference>
<keyword evidence="5 10" id="KW-1133">Transmembrane helix</keyword>
<dbReference type="RefSeq" id="WP_146295173.1">
    <property type="nucleotide sequence ID" value="NZ_CP042326.1"/>
</dbReference>
<name>A0A5B8NJT3_9CHRO</name>
<organism evidence="11 12">
    <name type="scientific">Euhalothece natronophila Z-M001</name>
    <dbReference type="NCBI Taxonomy" id="522448"/>
    <lineage>
        <taxon>Bacteria</taxon>
        <taxon>Bacillati</taxon>
        <taxon>Cyanobacteriota</taxon>
        <taxon>Cyanophyceae</taxon>
        <taxon>Oscillatoriophycideae</taxon>
        <taxon>Chroococcales</taxon>
        <taxon>Halothecacae</taxon>
        <taxon>Halothece cluster</taxon>
        <taxon>Euhalothece</taxon>
    </lineage>
</organism>
<proteinExistence type="predicted"/>
<dbReference type="GO" id="GO:0009512">
    <property type="term" value="C:cytochrome b6f complex"/>
    <property type="evidence" value="ECO:0007669"/>
    <property type="project" value="InterPro"/>
</dbReference>
<evidence type="ECO:0000256" key="7">
    <source>
        <dbReference type="ARBA" id="ARBA00023136"/>
    </source>
</evidence>
<accession>A0A5B8NJT3</accession>
<evidence type="ECO:0000256" key="6">
    <source>
        <dbReference type="ARBA" id="ARBA00023078"/>
    </source>
</evidence>
<reference evidence="11" key="1">
    <citation type="submission" date="2019-08" db="EMBL/GenBank/DDBJ databases">
        <title>Carotenoids and Carotenoid Binding Proteins in the Halophilic Cyanobacterium Euhalothece sp. ZM00.</title>
        <authorList>
            <person name="Cho S.M."/>
            <person name="Song J.Y."/>
            <person name="Park Y.-I."/>
        </authorList>
    </citation>
    <scope>NUCLEOTIDE SEQUENCE [LARGE SCALE GENOMIC DNA]</scope>
    <source>
        <strain evidence="11">Z-M001</strain>
    </source>
</reference>
<evidence type="ECO:0000256" key="8">
    <source>
        <dbReference type="ARBA" id="ARBA00025197"/>
    </source>
</evidence>
<keyword evidence="3 10" id="KW-0812">Transmembrane</keyword>
<evidence type="ECO:0000256" key="4">
    <source>
        <dbReference type="ARBA" id="ARBA00022982"/>
    </source>
</evidence>
<comment type="subunit">
    <text evidence="9">The 4 large subunits of the cytochrome b6-f complex are cytochrome b6, subunit IV (17 kDa polypeptide, PetD), cytochrome f and the Rieske protein, while the 4 small subunits are PetG, PetL, PetM and PetN. The complex functions as a dimer.</text>
</comment>
<keyword evidence="4" id="KW-0249">Electron transport</keyword>
<dbReference type="Pfam" id="PF05115">
    <property type="entry name" value="PetL"/>
    <property type="match status" value="1"/>
</dbReference>
<protein>
    <submittedName>
        <fullName evidence="11">Cytochrome B6-F complex subunit VI</fullName>
    </submittedName>
</protein>
<dbReference type="AlphaFoldDB" id="A0A5B8NJT3"/>
<keyword evidence="12" id="KW-1185">Reference proteome</keyword>
<keyword evidence="6" id="KW-0793">Thylakoid</keyword>
<comment type="subcellular location">
    <subcellularLocation>
        <location evidence="1">Membrane</location>
        <topology evidence="1">Single-pass membrane protein</topology>
    </subcellularLocation>
</comment>
<evidence type="ECO:0000256" key="2">
    <source>
        <dbReference type="ARBA" id="ARBA00022448"/>
    </source>
</evidence>
<evidence type="ECO:0000256" key="10">
    <source>
        <dbReference type="SAM" id="Phobius"/>
    </source>
</evidence>
<keyword evidence="2" id="KW-0813">Transport</keyword>
<dbReference type="KEGG" id="enn:FRE64_06295"/>
<comment type="function">
    <text evidence="8">Component of the cytochrome b6-f complex, which mediates electron transfer between photosystem II (PSII) and photosystem I (PSI), cyclic electron flow around PSI, and state transitions. PetL is important for photoautotrophic growth as well as for electron transfer efficiency and stability of the cytochrome b6-f complex.</text>
</comment>
<evidence type="ECO:0000313" key="12">
    <source>
        <dbReference type="Proteomes" id="UP000318453"/>
    </source>
</evidence>
<gene>
    <name evidence="11" type="ORF">FRE64_06295</name>
</gene>
<evidence type="ECO:0000256" key="5">
    <source>
        <dbReference type="ARBA" id="ARBA00022989"/>
    </source>
</evidence>
<dbReference type="GO" id="GO:0016020">
    <property type="term" value="C:membrane"/>
    <property type="evidence" value="ECO:0007669"/>
    <property type="project" value="UniProtKB-SubCell"/>
</dbReference>
<evidence type="ECO:0000256" key="3">
    <source>
        <dbReference type="ARBA" id="ARBA00022692"/>
    </source>
</evidence>
<evidence type="ECO:0000313" key="11">
    <source>
        <dbReference type="EMBL" id="QDZ39573.1"/>
    </source>
</evidence>
<evidence type="ECO:0000256" key="9">
    <source>
        <dbReference type="ARBA" id="ARBA00025834"/>
    </source>
</evidence>
<dbReference type="GO" id="GO:0009055">
    <property type="term" value="F:electron transfer activity"/>
    <property type="evidence" value="ECO:0007669"/>
    <property type="project" value="InterPro"/>
</dbReference>
<sequence>MSGAIAYLGILIGYTVLGLGLYFGLRAAKII</sequence>
<dbReference type="OrthoDB" id="490372at2"/>
<dbReference type="Proteomes" id="UP000318453">
    <property type="component" value="Chromosome"/>
</dbReference>
<feature type="transmembrane region" description="Helical" evidence="10">
    <location>
        <begin position="6"/>
        <end position="25"/>
    </location>
</feature>
<evidence type="ECO:0000256" key="1">
    <source>
        <dbReference type="ARBA" id="ARBA00004167"/>
    </source>
</evidence>
<dbReference type="InterPro" id="IPR007802">
    <property type="entry name" value="Cyt_b6/f_cplx_su6"/>
</dbReference>
<keyword evidence="7 10" id="KW-0472">Membrane</keyword>